<feature type="compositionally biased region" description="Polar residues" evidence="1">
    <location>
        <begin position="127"/>
        <end position="139"/>
    </location>
</feature>
<organism evidence="2 3">
    <name type="scientific">Rhodocollybia butyracea</name>
    <dbReference type="NCBI Taxonomy" id="206335"/>
    <lineage>
        <taxon>Eukaryota</taxon>
        <taxon>Fungi</taxon>
        <taxon>Dikarya</taxon>
        <taxon>Basidiomycota</taxon>
        <taxon>Agaricomycotina</taxon>
        <taxon>Agaricomycetes</taxon>
        <taxon>Agaricomycetidae</taxon>
        <taxon>Agaricales</taxon>
        <taxon>Marasmiineae</taxon>
        <taxon>Omphalotaceae</taxon>
        <taxon>Rhodocollybia</taxon>
    </lineage>
</organism>
<proteinExistence type="predicted"/>
<evidence type="ECO:0000313" key="3">
    <source>
        <dbReference type="Proteomes" id="UP000772434"/>
    </source>
</evidence>
<comment type="caution">
    <text evidence="2">The sequence shown here is derived from an EMBL/GenBank/DDBJ whole genome shotgun (WGS) entry which is preliminary data.</text>
</comment>
<feature type="compositionally biased region" description="Pro residues" evidence="1">
    <location>
        <begin position="153"/>
        <end position="165"/>
    </location>
</feature>
<name>A0A9P5P779_9AGAR</name>
<evidence type="ECO:0000256" key="1">
    <source>
        <dbReference type="SAM" id="MobiDB-lite"/>
    </source>
</evidence>
<dbReference type="EMBL" id="JADNRY010000596">
    <property type="protein sequence ID" value="KAF9037423.1"/>
    <property type="molecule type" value="Genomic_DNA"/>
</dbReference>
<accession>A0A9P5P779</accession>
<keyword evidence="3" id="KW-1185">Reference proteome</keyword>
<feature type="region of interest" description="Disordered" evidence="1">
    <location>
        <begin position="112"/>
        <end position="191"/>
    </location>
</feature>
<dbReference type="AlphaFoldDB" id="A0A9P5P779"/>
<feature type="region of interest" description="Disordered" evidence="1">
    <location>
        <begin position="20"/>
        <end position="79"/>
    </location>
</feature>
<protein>
    <submittedName>
        <fullName evidence="2">Uncharacterized protein</fullName>
    </submittedName>
</protein>
<reference evidence="2" key="1">
    <citation type="submission" date="2020-11" db="EMBL/GenBank/DDBJ databases">
        <authorList>
            <consortium name="DOE Joint Genome Institute"/>
            <person name="Ahrendt S."/>
            <person name="Riley R."/>
            <person name="Andreopoulos W."/>
            <person name="Labutti K."/>
            <person name="Pangilinan J."/>
            <person name="Ruiz-Duenas F.J."/>
            <person name="Barrasa J.M."/>
            <person name="Sanchez-Garcia M."/>
            <person name="Camarero S."/>
            <person name="Miyauchi S."/>
            <person name="Serrano A."/>
            <person name="Linde D."/>
            <person name="Babiker R."/>
            <person name="Drula E."/>
            <person name="Ayuso-Fernandez I."/>
            <person name="Pacheco R."/>
            <person name="Padilla G."/>
            <person name="Ferreira P."/>
            <person name="Barriuso J."/>
            <person name="Kellner H."/>
            <person name="Castanera R."/>
            <person name="Alfaro M."/>
            <person name="Ramirez L."/>
            <person name="Pisabarro A.G."/>
            <person name="Kuo A."/>
            <person name="Tritt A."/>
            <person name="Lipzen A."/>
            <person name="He G."/>
            <person name="Yan M."/>
            <person name="Ng V."/>
            <person name="Cullen D."/>
            <person name="Martin F."/>
            <person name="Rosso M.-N."/>
            <person name="Henrissat B."/>
            <person name="Hibbett D."/>
            <person name="Martinez A.T."/>
            <person name="Grigoriev I.V."/>
        </authorList>
    </citation>
    <scope>NUCLEOTIDE SEQUENCE</scope>
    <source>
        <strain evidence="2">AH 40177</strain>
    </source>
</reference>
<dbReference type="Proteomes" id="UP000772434">
    <property type="component" value="Unassembled WGS sequence"/>
</dbReference>
<sequence>MFPESLHKLRCRIAAFISPDTPINPELGHPKQGQSGQGSTHPAHAPPSIPELHSVSSSRLPAQFLPEGPSPYFQPNHFPSFQNMPTNGYAGPLNMFAAPFHFSAGLGGTPLSSPSYSPFSKIPPPTHQGSHHATQNDAHSSQRETAKDVSPPANSPNPTTPPELPQPNRIPYQTLGPGGIPSPATCECGYR</sequence>
<gene>
    <name evidence="2" type="ORF">BDP27DRAFT_1435555</name>
</gene>
<evidence type="ECO:0000313" key="2">
    <source>
        <dbReference type="EMBL" id="KAF9037423.1"/>
    </source>
</evidence>